<dbReference type="InterPro" id="IPR001173">
    <property type="entry name" value="Glyco_trans_2-like"/>
</dbReference>
<dbReference type="SUPFAM" id="SSF53448">
    <property type="entry name" value="Nucleotide-diphospho-sugar transferases"/>
    <property type="match status" value="1"/>
</dbReference>
<keyword evidence="5" id="KW-0460">Magnesium</keyword>
<keyword evidence="4" id="KW-0808">Transferase</keyword>
<dbReference type="InterPro" id="IPR029044">
    <property type="entry name" value="Nucleotide-diphossugar_trans"/>
</dbReference>
<dbReference type="AlphaFoldDB" id="A0A8J2U7E9"/>
<keyword evidence="3" id="KW-0328">Glycosyltransferase</keyword>
<accession>A0A8J2U7E9</accession>
<evidence type="ECO:0000256" key="2">
    <source>
        <dbReference type="ARBA" id="ARBA00006739"/>
    </source>
</evidence>
<feature type="domain" description="Glycosyltransferase 2-like" evidence="6">
    <location>
        <begin position="3"/>
        <end position="146"/>
    </location>
</feature>
<dbReference type="InterPro" id="IPR050256">
    <property type="entry name" value="Glycosyltransferase_2"/>
</dbReference>
<comment type="similarity">
    <text evidence="2">Belongs to the glycosyltransferase 2 family.</text>
</comment>
<comment type="cofactor">
    <cofactor evidence="1">
        <name>Mg(2+)</name>
        <dbReference type="ChEBI" id="CHEBI:18420"/>
    </cofactor>
</comment>
<dbReference type="InterPro" id="IPR023214">
    <property type="entry name" value="HAD_sf"/>
</dbReference>
<organism evidence="7 8">
    <name type="scientific">Puia dinghuensis</name>
    <dbReference type="NCBI Taxonomy" id="1792502"/>
    <lineage>
        <taxon>Bacteria</taxon>
        <taxon>Pseudomonadati</taxon>
        <taxon>Bacteroidota</taxon>
        <taxon>Chitinophagia</taxon>
        <taxon>Chitinophagales</taxon>
        <taxon>Chitinophagaceae</taxon>
        <taxon>Puia</taxon>
    </lineage>
</organism>
<evidence type="ECO:0000313" key="8">
    <source>
        <dbReference type="Proteomes" id="UP000607559"/>
    </source>
</evidence>
<evidence type="ECO:0000256" key="4">
    <source>
        <dbReference type="ARBA" id="ARBA00022679"/>
    </source>
</evidence>
<dbReference type="Proteomes" id="UP000607559">
    <property type="component" value="Unassembled WGS sequence"/>
</dbReference>
<dbReference type="Gene3D" id="3.40.50.1000">
    <property type="entry name" value="HAD superfamily/HAD-like"/>
    <property type="match status" value="1"/>
</dbReference>
<dbReference type="SUPFAM" id="SSF56784">
    <property type="entry name" value="HAD-like"/>
    <property type="match status" value="1"/>
</dbReference>
<reference evidence="7" key="2">
    <citation type="submission" date="2020-09" db="EMBL/GenBank/DDBJ databases">
        <authorList>
            <person name="Sun Q."/>
            <person name="Zhou Y."/>
        </authorList>
    </citation>
    <scope>NUCLEOTIDE SEQUENCE</scope>
    <source>
        <strain evidence="7">CGMCC 1.15448</strain>
    </source>
</reference>
<dbReference type="NCBIfam" id="TIGR01488">
    <property type="entry name" value="HAD-SF-IB"/>
    <property type="match status" value="1"/>
</dbReference>
<evidence type="ECO:0000313" key="7">
    <source>
        <dbReference type="EMBL" id="GGA83841.1"/>
    </source>
</evidence>
<dbReference type="RefSeq" id="WP_188927937.1">
    <property type="nucleotide sequence ID" value="NZ_BMJC01000001.1"/>
</dbReference>
<protein>
    <recommendedName>
        <fullName evidence="6">Glycosyltransferase 2-like domain-containing protein</fullName>
    </recommendedName>
</protein>
<dbReference type="PANTHER" id="PTHR48090:SF10">
    <property type="entry name" value="GLUCOSYL-3-PHOSPHOGLYCERATE SYNTHASE"/>
    <property type="match status" value="1"/>
</dbReference>
<proteinExistence type="inferred from homology"/>
<dbReference type="CDD" id="cd04179">
    <property type="entry name" value="DPM_DPG-synthase_like"/>
    <property type="match status" value="1"/>
</dbReference>
<reference evidence="7" key="1">
    <citation type="journal article" date="2014" name="Int. J. Syst. Evol. Microbiol.">
        <title>Complete genome sequence of Corynebacterium casei LMG S-19264T (=DSM 44701T), isolated from a smear-ripened cheese.</title>
        <authorList>
            <consortium name="US DOE Joint Genome Institute (JGI-PGF)"/>
            <person name="Walter F."/>
            <person name="Albersmeier A."/>
            <person name="Kalinowski J."/>
            <person name="Ruckert C."/>
        </authorList>
    </citation>
    <scope>NUCLEOTIDE SEQUENCE</scope>
    <source>
        <strain evidence="7">CGMCC 1.15448</strain>
    </source>
</reference>
<evidence type="ECO:0000256" key="1">
    <source>
        <dbReference type="ARBA" id="ARBA00001946"/>
    </source>
</evidence>
<name>A0A8J2U7E9_9BACT</name>
<keyword evidence="8" id="KW-1185">Reference proteome</keyword>
<dbReference type="InterPro" id="IPR036412">
    <property type="entry name" value="HAD-like_sf"/>
</dbReference>
<dbReference type="Gene3D" id="3.90.550.10">
    <property type="entry name" value="Spore Coat Polysaccharide Biosynthesis Protein SpsA, Chain A"/>
    <property type="match status" value="1"/>
</dbReference>
<dbReference type="PANTHER" id="PTHR48090">
    <property type="entry name" value="UNDECAPRENYL-PHOSPHATE 4-DEOXY-4-FORMAMIDO-L-ARABINOSE TRANSFERASE-RELATED"/>
    <property type="match status" value="1"/>
</dbReference>
<dbReference type="Pfam" id="PF00535">
    <property type="entry name" value="Glycos_transf_2"/>
    <property type="match status" value="1"/>
</dbReference>
<evidence type="ECO:0000259" key="6">
    <source>
        <dbReference type="Pfam" id="PF00535"/>
    </source>
</evidence>
<gene>
    <name evidence="7" type="ORF">GCM10011511_03730</name>
</gene>
<sequence>MVTVIIPALNEEKTIRQVIRQAKRNGLVNEIIVVDDMSSDNTIAEAKKEEVKVITSTHVGKGDSMREGMLMAKNEIIVFLEADTPSYATDIVGKLTAPLIADQADFVKSYFERQSGRMFELLAKPLLELFFPQLLKFKQPLSGVIAGKKAIFQKVDFDNDYGVDIGLLIDMHQTRARIAEVCVGEVENDRQPLHVLGRMAKQIANAIFKRVNIFDGGRREEEQQTPHLMREQVEFALKELVRQPRKMIVFDMDNTLLQGSFIQAAAERFGFTKELKDILAQPKSNYIKTQKIARLLEGKTFAELINVVESIPIIGDAVQVIRELQVRGYVCGIICDSYYAIANHIKNVLGLDFTLGNELEFQKSVVTGEVKIPSQLLKDRFSLCEHDHCKSNMFQYILHRFGISLADSVAVGDGENDICMVKMAGTGISFNSTTPILDEVADYVFKGDSLKPVLEVVR</sequence>
<comment type="caution">
    <text evidence="7">The sequence shown here is derived from an EMBL/GenBank/DDBJ whole genome shotgun (WGS) entry which is preliminary data.</text>
</comment>
<dbReference type="GO" id="GO:0016757">
    <property type="term" value="F:glycosyltransferase activity"/>
    <property type="evidence" value="ECO:0007669"/>
    <property type="project" value="UniProtKB-KW"/>
</dbReference>
<dbReference type="EMBL" id="BMJC01000001">
    <property type="protein sequence ID" value="GGA83841.1"/>
    <property type="molecule type" value="Genomic_DNA"/>
</dbReference>
<dbReference type="Pfam" id="PF00702">
    <property type="entry name" value="Hydrolase"/>
    <property type="match status" value="1"/>
</dbReference>
<evidence type="ECO:0000256" key="3">
    <source>
        <dbReference type="ARBA" id="ARBA00022676"/>
    </source>
</evidence>
<evidence type="ECO:0000256" key="5">
    <source>
        <dbReference type="ARBA" id="ARBA00022842"/>
    </source>
</evidence>